<dbReference type="InterPro" id="IPR036770">
    <property type="entry name" value="Ankyrin_rpt-contain_sf"/>
</dbReference>
<proteinExistence type="predicted"/>
<protein>
    <submittedName>
        <fullName evidence="5">Uncharacterized protein</fullName>
    </submittedName>
</protein>
<evidence type="ECO:0000256" key="2">
    <source>
        <dbReference type="ARBA" id="ARBA00022771"/>
    </source>
</evidence>
<dbReference type="AlphaFoldDB" id="A0A150GUW3"/>
<dbReference type="Proteomes" id="UP000075714">
    <property type="component" value="Unassembled WGS sequence"/>
</dbReference>
<evidence type="ECO:0000256" key="3">
    <source>
        <dbReference type="ARBA" id="ARBA00022833"/>
    </source>
</evidence>
<keyword evidence="1" id="KW-0479">Metal-binding</keyword>
<dbReference type="SUPFAM" id="SSF48403">
    <property type="entry name" value="Ankyrin repeat"/>
    <property type="match status" value="1"/>
</dbReference>
<evidence type="ECO:0000256" key="4">
    <source>
        <dbReference type="SAM" id="MobiDB-lite"/>
    </source>
</evidence>
<keyword evidence="6" id="KW-1185">Reference proteome</keyword>
<reference evidence="6" key="1">
    <citation type="journal article" date="2016" name="Nat. Commun.">
        <title>The Gonium pectorale genome demonstrates co-option of cell cycle regulation during the evolution of multicellularity.</title>
        <authorList>
            <person name="Hanschen E.R."/>
            <person name="Marriage T.N."/>
            <person name="Ferris P.J."/>
            <person name="Hamaji T."/>
            <person name="Toyoda A."/>
            <person name="Fujiyama A."/>
            <person name="Neme R."/>
            <person name="Noguchi H."/>
            <person name="Minakuchi Y."/>
            <person name="Suzuki M."/>
            <person name="Kawai-Toyooka H."/>
            <person name="Smith D.R."/>
            <person name="Sparks H."/>
            <person name="Anderson J."/>
            <person name="Bakaric R."/>
            <person name="Luria V."/>
            <person name="Karger A."/>
            <person name="Kirschner M.W."/>
            <person name="Durand P.M."/>
            <person name="Michod R.E."/>
            <person name="Nozaki H."/>
            <person name="Olson B.J."/>
        </authorList>
    </citation>
    <scope>NUCLEOTIDE SEQUENCE [LARGE SCALE GENOMIC DNA]</scope>
    <source>
        <strain evidence="6">NIES-2863</strain>
    </source>
</reference>
<keyword evidence="2" id="KW-0863">Zinc-finger</keyword>
<accession>A0A150GUW3</accession>
<evidence type="ECO:0000256" key="1">
    <source>
        <dbReference type="ARBA" id="ARBA00022723"/>
    </source>
</evidence>
<sequence length="502" mass="50762">MAARARLRLYVNVRSLCGLAPLHYAVYHERHDALHELLRHDPDLCAATVVGETYDTWSDGHAQATALHFAAASGNATAAMEILRCYAARRRTRAIPDPRRARDSGGRRPWQLAAAHYPAQRGLAFILHPDQSLGDIVGGDEALQDYCLGPPSLAALTAAALKQKLLADLDAQGADGMAMRLSTFPRVDGIGGSVASAGPGCSGRAGAPGGTPAACDSPPTCRGSLDYQTGLVAEPGLVPRTPSVAERGPALGPSSQLRPCDSGALRGNASGGEAHPFGIEDASNSTAGAVVSAGVGAGGQRASASFEATLRASSSTSGAAIASVVSIASSGSGRRRPDDAAGWLPGQQGEAEVRSRTCRGLGGSLERDGAGTLAEPSDRRCATVGGVAVPAAFHDGRPLSGGLRARNPFNGMSVLMSVGAGGSGLVSAGGEGADGAGATAAAAAHGASLSPVGEQVAPPACGHGLCTGCARELCRSMRNNQPLLCPFCRRPVAGFVRALRAH</sequence>
<evidence type="ECO:0000313" key="6">
    <source>
        <dbReference type="Proteomes" id="UP000075714"/>
    </source>
</evidence>
<dbReference type="InterPro" id="IPR002110">
    <property type="entry name" value="Ankyrin_rpt"/>
</dbReference>
<dbReference type="SUPFAM" id="SSF57850">
    <property type="entry name" value="RING/U-box"/>
    <property type="match status" value="1"/>
</dbReference>
<evidence type="ECO:0000313" key="5">
    <source>
        <dbReference type="EMBL" id="KXZ53621.1"/>
    </source>
</evidence>
<dbReference type="SMART" id="SM00248">
    <property type="entry name" value="ANK"/>
    <property type="match status" value="2"/>
</dbReference>
<organism evidence="5 6">
    <name type="scientific">Gonium pectorale</name>
    <name type="common">Green alga</name>
    <dbReference type="NCBI Taxonomy" id="33097"/>
    <lineage>
        <taxon>Eukaryota</taxon>
        <taxon>Viridiplantae</taxon>
        <taxon>Chlorophyta</taxon>
        <taxon>core chlorophytes</taxon>
        <taxon>Chlorophyceae</taxon>
        <taxon>CS clade</taxon>
        <taxon>Chlamydomonadales</taxon>
        <taxon>Volvocaceae</taxon>
        <taxon>Gonium</taxon>
    </lineage>
</organism>
<dbReference type="GO" id="GO:0008270">
    <property type="term" value="F:zinc ion binding"/>
    <property type="evidence" value="ECO:0007669"/>
    <property type="project" value="UniProtKB-KW"/>
</dbReference>
<comment type="caution">
    <text evidence="5">The sequence shown here is derived from an EMBL/GenBank/DDBJ whole genome shotgun (WGS) entry which is preliminary data.</text>
</comment>
<feature type="region of interest" description="Disordered" evidence="4">
    <location>
        <begin position="238"/>
        <end position="269"/>
    </location>
</feature>
<feature type="region of interest" description="Disordered" evidence="4">
    <location>
        <begin position="328"/>
        <end position="347"/>
    </location>
</feature>
<dbReference type="EMBL" id="LSYV01000007">
    <property type="protein sequence ID" value="KXZ53621.1"/>
    <property type="molecule type" value="Genomic_DNA"/>
</dbReference>
<name>A0A150GUW3_GONPE</name>
<dbReference type="InterPro" id="IPR017907">
    <property type="entry name" value="Znf_RING_CS"/>
</dbReference>
<keyword evidence="3" id="KW-0862">Zinc</keyword>
<gene>
    <name evidence="5" type="ORF">GPECTOR_6g538</name>
</gene>
<dbReference type="PROSITE" id="PS00518">
    <property type="entry name" value="ZF_RING_1"/>
    <property type="match status" value="1"/>
</dbReference>
<dbReference type="Gene3D" id="1.25.40.20">
    <property type="entry name" value="Ankyrin repeat-containing domain"/>
    <property type="match status" value="1"/>
</dbReference>
<dbReference type="OrthoDB" id="194358at2759"/>